<dbReference type="AlphaFoldDB" id="A0A1X6Z739"/>
<feature type="domain" description="Extensin-like C-terminal" evidence="2">
    <location>
        <begin position="136"/>
        <end position="290"/>
    </location>
</feature>
<evidence type="ECO:0000313" key="3">
    <source>
        <dbReference type="EMBL" id="SLN42172.1"/>
    </source>
</evidence>
<dbReference type="Pfam" id="PF06904">
    <property type="entry name" value="Extensin-like_C"/>
    <property type="match status" value="1"/>
</dbReference>
<proteinExistence type="predicted"/>
<sequence length="290" mass="30789">MIRRAARIAAACLAGTLLAGGPGAAELAPDASLRPVARGQVVRGMVLPAEIFVQRDIAHQVALQALSAARDPERAETLGVTRRLPDPDTAPRVALRPHLRPATVVQQGRRVAALRQQGAVCGDLALQGVAIGRVPSDTSGCGVDQAVRLQSVSGVALSTHAVMDCGTAQALKSWVERGLRPAVKRYGGGVRELRVVAHYACRPRNNRKGARISEHGKGRAVDIAAIELNDGKELVVLDDWSNGREGRILKAAHASACGPFGTVLGPEANALHRDHFHFDTARYRSGSYCR</sequence>
<evidence type="ECO:0000313" key="4">
    <source>
        <dbReference type="Proteomes" id="UP000193963"/>
    </source>
</evidence>
<organism evidence="3 4">
    <name type="scientific">Pseudooceanicola marinus</name>
    <dbReference type="NCBI Taxonomy" id="396013"/>
    <lineage>
        <taxon>Bacteria</taxon>
        <taxon>Pseudomonadati</taxon>
        <taxon>Pseudomonadota</taxon>
        <taxon>Alphaproteobacteria</taxon>
        <taxon>Rhodobacterales</taxon>
        <taxon>Paracoccaceae</taxon>
        <taxon>Pseudooceanicola</taxon>
    </lineage>
</organism>
<reference evidence="3 4" key="1">
    <citation type="submission" date="2017-03" db="EMBL/GenBank/DDBJ databases">
        <authorList>
            <person name="Afonso C.L."/>
            <person name="Miller P.J."/>
            <person name="Scott M.A."/>
            <person name="Spackman E."/>
            <person name="Goraichik I."/>
            <person name="Dimitrov K.M."/>
            <person name="Suarez D.L."/>
            <person name="Swayne D.E."/>
        </authorList>
    </citation>
    <scope>NUCLEOTIDE SEQUENCE [LARGE SCALE GENOMIC DNA]</scope>
    <source>
        <strain evidence="3 4">CECT 7751</strain>
    </source>
</reference>
<dbReference type="Proteomes" id="UP000193963">
    <property type="component" value="Unassembled WGS sequence"/>
</dbReference>
<dbReference type="RefSeq" id="WP_085887882.1">
    <property type="nucleotide sequence ID" value="NZ_FWFN01000003.1"/>
</dbReference>
<feature type="chain" id="PRO_5012123436" description="Extensin-like C-terminal domain-containing protein" evidence="1">
    <location>
        <begin position="25"/>
        <end position="290"/>
    </location>
</feature>
<keyword evidence="4" id="KW-1185">Reference proteome</keyword>
<protein>
    <recommendedName>
        <fullName evidence="2">Extensin-like C-terminal domain-containing protein</fullName>
    </recommendedName>
</protein>
<accession>A0A1X6Z739</accession>
<evidence type="ECO:0000259" key="2">
    <source>
        <dbReference type="Pfam" id="PF06904"/>
    </source>
</evidence>
<name>A0A1X6Z739_9RHOB</name>
<gene>
    <name evidence="3" type="ORF">PSM7751_01982</name>
</gene>
<dbReference type="EMBL" id="FWFN01000003">
    <property type="protein sequence ID" value="SLN42172.1"/>
    <property type="molecule type" value="Genomic_DNA"/>
</dbReference>
<feature type="signal peptide" evidence="1">
    <location>
        <begin position="1"/>
        <end position="24"/>
    </location>
</feature>
<dbReference type="InterPro" id="IPR009683">
    <property type="entry name" value="Extensin-like_C"/>
</dbReference>
<evidence type="ECO:0000256" key="1">
    <source>
        <dbReference type="SAM" id="SignalP"/>
    </source>
</evidence>
<dbReference type="OrthoDB" id="9809788at2"/>
<keyword evidence="1" id="KW-0732">Signal</keyword>